<dbReference type="EMBL" id="SGIU01000002">
    <property type="protein sequence ID" value="TAI46956.1"/>
    <property type="molecule type" value="Genomic_DNA"/>
</dbReference>
<evidence type="ECO:0000313" key="2">
    <source>
        <dbReference type="Proteomes" id="UP000291981"/>
    </source>
</evidence>
<dbReference type="Proteomes" id="UP000291981">
    <property type="component" value="Unassembled WGS sequence"/>
</dbReference>
<accession>A0A4Q8QFS6</accession>
<keyword evidence="2" id="KW-1185">Reference proteome</keyword>
<dbReference type="AlphaFoldDB" id="A0A4Q8QFS6"/>
<organism evidence="1 2">
    <name type="scientific">Flagellimonas allohymeniacidonis</name>
    <dbReference type="NCBI Taxonomy" id="2517819"/>
    <lineage>
        <taxon>Bacteria</taxon>
        <taxon>Pseudomonadati</taxon>
        <taxon>Bacteroidota</taxon>
        <taxon>Flavobacteriia</taxon>
        <taxon>Flavobacteriales</taxon>
        <taxon>Flavobacteriaceae</taxon>
        <taxon>Flagellimonas</taxon>
    </lineage>
</organism>
<dbReference type="OrthoDB" id="1452506at2"/>
<evidence type="ECO:0000313" key="1">
    <source>
        <dbReference type="EMBL" id="TAI46956.1"/>
    </source>
</evidence>
<dbReference type="RefSeq" id="WP_130613303.1">
    <property type="nucleotide sequence ID" value="NZ_SGIU01000002.1"/>
</dbReference>
<sequence>MDENEESQKPKHLFNMIKEGYGSPSKLAEVLDQGVEMLFYVEEGAFARAEIQNVAAALRSICGVLRG</sequence>
<name>A0A4Q8QFS6_9FLAO</name>
<gene>
    <name evidence="1" type="ORF">EW142_09660</name>
</gene>
<protein>
    <submittedName>
        <fullName evidence="1">Uncharacterized protein</fullName>
    </submittedName>
</protein>
<comment type="caution">
    <text evidence="1">The sequence shown here is derived from an EMBL/GenBank/DDBJ whole genome shotgun (WGS) entry which is preliminary data.</text>
</comment>
<reference evidence="1 2" key="1">
    <citation type="submission" date="2019-02" db="EMBL/GenBank/DDBJ databases">
        <title>Draft genome sequence of Muricauda sp. 176CP4-71.</title>
        <authorList>
            <person name="Park J.-S."/>
        </authorList>
    </citation>
    <scope>NUCLEOTIDE SEQUENCE [LARGE SCALE GENOMIC DNA]</scope>
    <source>
        <strain evidence="1 2">176CP4-71</strain>
    </source>
</reference>
<proteinExistence type="predicted"/>